<organism evidence="7 8">
    <name type="scientific">Sinomicrobium oceani</name>
    <dbReference type="NCBI Taxonomy" id="1150368"/>
    <lineage>
        <taxon>Bacteria</taxon>
        <taxon>Pseudomonadati</taxon>
        <taxon>Bacteroidota</taxon>
        <taxon>Flavobacteriia</taxon>
        <taxon>Flavobacteriales</taxon>
        <taxon>Flavobacteriaceae</taxon>
        <taxon>Sinomicrobium</taxon>
    </lineage>
</organism>
<dbReference type="PANTHER" id="PTHR30086:SF20">
    <property type="entry name" value="ARGININE EXPORTER PROTEIN ARGO-RELATED"/>
    <property type="match status" value="1"/>
</dbReference>
<keyword evidence="5 6" id="KW-0472">Membrane</keyword>
<feature type="transmembrane region" description="Helical" evidence="6">
    <location>
        <begin position="187"/>
        <end position="205"/>
    </location>
</feature>
<reference evidence="7 8" key="1">
    <citation type="submission" date="2016-11" db="EMBL/GenBank/DDBJ databases">
        <authorList>
            <person name="Jaros S."/>
            <person name="Januszkiewicz K."/>
            <person name="Wedrychowicz H."/>
        </authorList>
    </citation>
    <scope>NUCLEOTIDE SEQUENCE [LARGE SCALE GENOMIC DNA]</scope>
    <source>
        <strain evidence="7 8">CGMCC 1.12145</strain>
    </source>
</reference>
<dbReference type="PANTHER" id="PTHR30086">
    <property type="entry name" value="ARGININE EXPORTER PROTEIN ARGO"/>
    <property type="match status" value="1"/>
</dbReference>
<comment type="subcellular location">
    <subcellularLocation>
        <location evidence="1">Cell membrane</location>
        <topology evidence="1">Multi-pass membrane protein</topology>
    </subcellularLocation>
</comment>
<keyword evidence="8" id="KW-1185">Reference proteome</keyword>
<evidence type="ECO:0000256" key="6">
    <source>
        <dbReference type="SAM" id="Phobius"/>
    </source>
</evidence>
<feature type="transmembrane region" description="Helical" evidence="6">
    <location>
        <begin position="6"/>
        <end position="28"/>
    </location>
</feature>
<dbReference type="Pfam" id="PF01810">
    <property type="entry name" value="LysE"/>
    <property type="match status" value="1"/>
</dbReference>
<evidence type="ECO:0000313" key="8">
    <source>
        <dbReference type="Proteomes" id="UP000182248"/>
    </source>
</evidence>
<evidence type="ECO:0000313" key="7">
    <source>
        <dbReference type="EMBL" id="SFW11641.1"/>
    </source>
</evidence>
<evidence type="ECO:0000256" key="2">
    <source>
        <dbReference type="ARBA" id="ARBA00022475"/>
    </source>
</evidence>
<feature type="transmembrane region" description="Helical" evidence="6">
    <location>
        <begin position="40"/>
        <end position="65"/>
    </location>
</feature>
<name>A0A1K1LL60_9FLAO</name>
<evidence type="ECO:0000256" key="4">
    <source>
        <dbReference type="ARBA" id="ARBA00022989"/>
    </source>
</evidence>
<dbReference type="GO" id="GO:0015171">
    <property type="term" value="F:amino acid transmembrane transporter activity"/>
    <property type="evidence" value="ECO:0007669"/>
    <property type="project" value="TreeGrafter"/>
</dbReference>
<protein>
    <submittedName>
        <fullName evidence="7">Threonine/homoserine/homoserine lactone efflux protein</fullName>
    </submittedName>
</protein>
<dbReference type="PIRSF" id="PIRSF006324">
    <property type="entry name" value="LeuE"/>
    <property type="match status" value="1"/>
</dbReference>
<keyword evidence="3 6" id="KW-0812">Transmembrane</keyword>
<feature type="transmembrane region" description="Helical" evidence="6">
    <location>
        <begin position="155"/>
        <end position="175"/>
    </location>
</feature>
<keyword evidence="2" id="KW-1003">Cell membrane</keyword>
<feature type="transmembrane region" description="Helical" evidence="6">
    <location>
        <begin position="112"/>
        <end position="135"/>
    </location>
</feature>
<dbReference type="Proteomes" id="UP000182248">
    <property type="component" value="Unassembled WGS sequence"/>
</dbReference>
<dbReference type="InterPro" id="IPR001123">
    <property type="entry name" value="LeuE-type"/>
</dbReference>
<feature type="transmembrane region" description="Helical" evidence="6">
    <location>
        <begin position="71"/>
        <end position="91"/>
    </location>
</feature>
<dbReference type="GO" id="GO:0005886">
    <property type="term" value="C:plasma membrane"/>
    <property type="evidence" value="ECO:0007669"/>
    <property type="project" value="UniProtKB-SubCell"/>
</dbReference>
<dbReference type="EMBL" id="FPJE01000001">
    <property type="protein sequence ID" value="SFW11641.1"/>
    <property type="molecule type" value="Genomic_DNA"/>
</dbReference>
<dbReference type="RefSeq" id="WP_072315291.1">
    <property type="nucleotide sequence ID" value="NZ_FPJE01000001.1"/>
</dbReference>
<evidence type="ECO:0000256" key="3">
    <source>
        <dbReference type="ARBA" id="ARBA00022692"/>
    </source>
</evidence>
<sequence>MGVENYITFVVATLLFVVTPGMDTIFVLNKSIGKGKRSGMYATFGVNSGILMHTLFAALGLSVLIAKSEFVFTFIKYAGALYIMYLGLVSLKKRKEFSTEITQDIKGGRSKSDFWSGFLNNVLNPKVALFFLAFFPRFIAPDQMDNPVPFMLLGLTYAVMGVSWLLILTVCAGTFSRKFIANPRARIALHTGSGLVFILMGITIGCT</sequence>
<gene>
    <name evidence="7" type="ORF">SAMN02927921_00043</name>
</gene>
<dbReference type="OrthoDB" id="9784202at2"/>
<dbReference type="AlphaFoldDB" id="A0A1K1LL60"/>
<accession>A0A1K1LL60</accession>
<proteinExistence type="predicted"/>
<evidence type="ECO:0000256" key="1">
    <source>
        <dbReference type="ARBA" id="ARBA00004651"/>
    </source>
</evidence>
<keyword evidence="4 6" id="KW-1133">Transmembrane helix</keyword>
<evidence type="ECO:0000256" key="5">
    <source>
        <dbReference type="ARBA" id="ARBA00023136"/>
    </source>
</evidence>